<evidence type="ECO:0000313" key="2">
    <source>
        <dbReference type="EMBL" id="CAK9205482.1"/>
    </source>
</evidence>
<keyword evidence="3" id="KW-1185">Reference proteome</keyword>
<feature type="region of interest" description="Disordered" evidence="1">
    <location>
        <begin position="490"/>
        <end position="511"/>
    </location>
</feature>
<feature type="compositionally biased region" description="Polar residues" evidence="1">
    <location>
        <begin position="490"/>
        <end position="499"/>
    </location>
</feature>
<protein>
    <submittedName>
        <fullName evidence="2">Uncharacterized protein</fullName>
    </submittedName>
</protein>
<feature type="region of interest" description="Disordered" evidence="1">
    <location>
        <begin position="168"/>
        <end position="192"/>
    </location>
</feature>
<reference evidence="2" key="1">
    <citation type="submission" date="2024-02" db="EMBL/GenBank/DDBJ databases">
        <authorList>
            <consortium name="ELIXIR-Norway"/>
            <consortium name="Elixir Norway"/>
        </authorList>
    </citation>
    <scope>NUCLEOTIDE SEQUENCE</scope>
</reference>
<evidence type="ECO:0000256" key="1">
    <source>
        <dbReference type="SAM" id="MobiDB-lite"/>
    </source>
</evidence>
<dbReference type="Proteomes" id="UP001497512">
    <property type="component" value="Chromosome 15"/>
</dbReference>
<accession>A0ABP0TUK5</accession>
<feature type="region of interest" description="Disordered" evidence="1">
    <location>
        <begin position="380"/>
        <end position="399"/>
    </location>
</feature>
<feature type="compositionally biased region" description="Acidic residues" evidence="1">
    <location>
        <begin position="637"/>
        <end position="650"/>
    </location>
</feature>
<evidence type="ECO:0000313" key="3">
    <source>
        <dbReference type="Proteomes" id="UP001497512"/>
    </source>
</evidence>
<feature type="compositionally biased region" description="Polar residues" evidence="1">
    <location>
        <begin position="168"/>
        <end position="190"/>
    </location>
</feature>
<organism evidence="2 3">
    <name type="scientific">Sphagnum troendelagicum</name>
    <dbReference type="NCBI Taxonomy" id="128251"/>
    <lineage>
        <taxon>Eukaryota</taxon>
        <taxon>Viridiplantae</taxon>
        <taxon>Streptophyta</taxon>
        <taxon>Embryophyta</taxon>
        <taxon>Bryophyta</taxon>
        <taxon>Sphagnophytina</taxon>
        <taxon>Sphagnopsida</taxon>
        <taxon>Sphagnales</taxon>
        <taxon>Sphagnaceae</taxon>
        <taxon>Sphagnum</taxon>
    </lineage>
</organism>
<sequence>MKEQAKWAAAVVKKQLQSCCPYGRLRDHKELDDLEQGLEDTDPNVFDHGHLHHHAACLQNIVAMVASKSAVRPMLKIIQGKPINSKPKVVQSATCKLYTFSPWSMVKPFKAPELQISSPLQAQFCRPAQALELQTPQSSPTQAIRLESSTLVDSATTLSIDFSPRSNYSSQVHAQSDSGLGSPTQVQQHPSARHVYVPHSPLLHPSLEIVSSEGLESSGVTFPLSYCSQELESKVSRHVSVGYELPGISAAVPVPSSSPSTIDHGSKFSHQKITGATSVQLHVPGSTSAAVSPGPVSNGSPLSDCQLCPETVARIPAQSLHAEDLKIQAAVKIQTTIRVCQSGCNNSKHNVAGTPESSQCDEDPVRILSQELEEVHSITTRMSRTEAQPRVKKLQQQRQPASPAVAAVAAHKVWNASIHTAEDCKLILQRKQEAAMKRERALQYALSHQRWKKSSKFQVPQCSPDDAGILDKPGWIWSWLERAAQMGAHGSQNSVFDNDSNSRDPQSESLSVKSTVGVCTAEPGSCSKSKYNLQEQIQVGWSTPDQWPLSLRQQHAAGLLFAHAATPQEDTQGKLSCLLKSKPAGAAEPPVSTAILTAGTRLIREDIIHYRHCLTNKTDTVKEPDLLEKGFSSTSTEDNDDDDDDDEDQDQSCVSPQSNRVTSRTGHAVARKLKFGASSLQQNLHESVGSCVLGDEAPLKTSVKCRQTSHFAGDERLQFQYGSGLTDCMSNHKMVAFANSADESEIQQIQHGHLDVQSSCAVLEDGDGSVATTAAFIQRPFWRV</sequence>
<name>A0ABP0TUK5_9BRYO</name>
<feature type="compositionally biased region" description="Polar residues" evidence="1">
    <location>
        <begin position="652"/>
        <end position="665"/>
    </location>
</feature>
<dbReference type="EMBL" id="OZ019907">
    <property type="protein sequence ID" value="CAK9205482.1"/>
    <property type="molecule type" value="Genomic_DNA"/>
</dbReference>
<feature type="region of interest" description="Disordered" evidence="1">
    <location>
        <begin position="625"/>
        <end position="665"/>
    </location>
</feature>
<proteinExistence type="predicted"/>
<gene>
    <name evidence="2" type="ORF">CSSPTR1EN2_LOCUS7870</name>
</gene>